<evidence type="ECO:0000313" key="5">
    <source>
        <dbReference type="EMBL" id="XBH21332.1"/>
    </source>
</evidence>
<evidence type="ECO:0000256" key="3">
    <source>
        <dbReference type="SAM" id="MobiDB-lite"/>
    </source>
</evidence>
<name>A0AAU7DWF2_9MICO</name>
<dbReference type="Pfam" id="PF13508">
    <property type="entry name" value="Acetyltransf_7"/>
    <property type="match status" value="1"/>
</dbReference>
<dbReference type="PANTHER" id="PTHR43800">
    <property type="entry name" value="PEPTIDYL-LYSINE N-ACETYLTRANSFERASE YJAB"/>
    <property type="match status" value="1"/>
</dbReference>
<protein>
    <submittedName>
        <fullName evidence="5">GNAT family N-acetyltransferase</fullName>
        <ecNumber evidence="5">2.3.1.-</ecNumber>
    </submittedName>
</protein>
<keyword evidence="1 5" id="KW-0808">Transferase</keyword>
<dbReference type="PROSITE" id="PS51186">
    <property type="entry name" value="GNAT"/>
    <property type="match status" value="1"/>
</dbReference>
<feature type="compositionally biased region" description="Basic and acidic residues" evidence="3">
    <location>
        <begin position="140"/>
        <end position="149"/>
    </location>
</feature>
<gene>
    <name evidence="5" type="ORF">V5R04_14140</name>
</gene>
<evidence type="ECO:0000256" key="1">
    <source>
        <dbReference type="ARBA" id="ARBA00022679"/>
    </source>
</evidence>
<dbReference type="CDD" id="cd04301">
    <property type="entry name" value="NAT_SF"/>
    <property type="match status" value="1"/>
</dbReference>
<sequence length="149" mass="16592">MPSIRSATVADYPQILSVWRRSVEATHHFLSSNDIAAIELDVARYLPLMSDLRVAHTDNEVLGFVAIEGDTVEMLFVDSKYFGQGIGSKLLAAVAGDRTCLRVDVNEQNPTGRTFYRARGFTQIGRSETDGEGRPFPILHLERRSPDPQ</sequence>
<dbReference type="Gene3D" id="3.40.630.30">
    <property type="match status" value="1"/>
</dbReference>
<dbReference type="SUPFAM" id="SSF55729">
    <property type="entry name" value="Acyl-CoA N-acyltransferases (Nat)"/>
    <property type="match status" value="1"/>
</dbReference>
<proteinExistence type="predicted"/>
<feature type="region of interest" description="Disordered" evidence="3">
    <location>
        <begin position="126"/>
        <end position="149"/>
    </location>
</feature>
<evidence type="ECO:0000256" key="2">
    <source>
        <dbReference type="ARBA" id="ARBA00023315"/>
    </source>
</evidence>
<dbReference type="InterPro" id="IPR016181">
    <property type="entry name" value="Acyl_CoA_acyltransferase"/>
</dbReference>
<dbReference type="EC" id="2.3.1.-" evidence="5"/>
<dbReference type="EMBL" id="CP146203">
    <property type="protein sequence ID" value="XBH21332.1"/>
    <property type="molecule type" value="Genomic_DNA"/>
</dbReference>
<dbReference type="InterPro" id="IPR000182">
    <property type="entry name" value="GNAT_dom"/>
</dbReference>
<keyword evidence="2 5" id="KW-0012">Acyltransferase</keyword>
<reference evidence="5" key="1">
    <citation type="submission" date="2024-02" db="EMBL/GenBank/DDBJ databases">
        <title>Tomenella chthoni gen. nov. sp. nov., a member of the family Jonesiaceae isolated from bat guano.</title>
        <authorList>
            <person name="Miller S.L."/>
            <person name="King J."/>
            <person name="Sankaranarayanan K."/>
            <person name="Lawson P.A."/>
        </authorList>
    </citation>
    <scope>NUCLEOTIDE SEQUENCE</scope>
    <source>
        <strain evidence="5">BS-20</strain>
    </source>
</reference>
<dbReference type="GO" id="GO:0016747">
    <property type="term" value="F:acyltransferase activity, transferring groups other than amino-acyl groups"/>
    <property type="evidence" value="ECO:0007669"/>
    <property type="project" value="InterPro"/>
</dbReference>
<feature type="domain" description="N-acetyltransferase" evidence="4">
    <location>
        <begin position="2"/>
        <end position="148"/>
    </location>
</feature>
<organism evidence="5">
    <name type="scientific">Jonesiaceae bacterium BS-20</name>
    <dbReference type="NCBI Taxonomy" id="3120821"/>
    <lineage>
        <taxon>Bacteria</taxon>
        <taxon>Bacillati</taxon>
        <taxon>Actinomycetota</taxon>
        <taxon>Actinomycetes</taxon>
        <taxon>Micrococcales</taxon>
        <taxon>Jonesiaceae</taxon>
    </lineage>
</organism>
<dbReference type="PANTHER" id="PTHR43800:SF1">
    <property type="entry name" value="PEPTIDYL-LYSINE N-ACETYLTRANSFERASE YJAB"/>
    <property type="match status" value="1"/>
</dbReference>
<accession>A0AAU7DWF2</accession>
<dbReference type="AlphaFoldDB" id="A0AAU7DWF2"/>
<evidence type="ECO:0000259" key="4">
    <source>
        <dbReference type="PROSITE" id="PS51186"/>
    </source>
</evidence>